<evidence type="ECO:0000259" key="9">
    <source>
        <dbReference type="PROSITE" id="PS50011"/>
    </source>
</evidence>
<evidence type="ECO:0000256" key="8">
    <source>
        <dbReference type="SAM" id="MobiDB-lite"/>
    </source>
</evidence>
<feature type="domain" description="Protein kinase" evidence="9">
    <location>
        <begin position="153"/>
        <end position="413"/>
    </location>
</feature>
<dbReference type="PROSITE" id="PS00108">
    <property type="entry name" value="PROTEIN_KINASE_ST"/>
    <property type="match status" value="1"/>
</dbReference>
<dbReference type="PANTHER" id="PTHR11584">
    <property type="entry name" value="SERINE/THREONINE PROTEIN KINASE"/>
    <property type="match status" value="1"/>
</dbReference>
<evidence type="ECO:0000256" key="2">
    <source>
        <dbReference type="ARBA" id="ARBA00022679"/>
    </source>
</evidence>
<name>I7LUF7_TETTS</name>
<dbReference type="Proteomes" id="UP000009168">
    <property type="component" value="Unassembled WGS sequence"/>
</dbReference>
<evidence type="ECO:0000256" key="3">
    <source>
        <dbReference type="ARBA" id="ARBA00022741"/>
    </source>
</evidence>
<keyword evidence="1" id="KW-0723">Serine/threonine-protein kinase</keyword>
<dbReference type="InterPro" id="IPR011009">
    <property type="entry name" value="Kinase-like_dom_sf"/>
</dbReference>
<feature type="region of interest" description="Disordered" evidence="8">
    <location>
        <begin position="1"/>
        <end position="54"/>
    </location>
</feature>
<keyword evidence="4 10" id="KW-0418">Kinase</keyword>
<dbReference type="SMART" id="SM00220">
    <property type="entry name" value="S_TKc"/>
    <property type="match status" value="1"/>
</dbReference>
<evidence type="ECO:0000256" key="4">
    <source>
        <dbReference type="ARBA" id="ARBA00022777"/>
    </source>
</evidence>
<dbReference type="PROSITE" id="PS50011">
    <property type="entry name" value="PROTEIN_KINASE_DOM"/>
    <property type="match status" value="1"/>
</dbReference>
<accession>I7LUF7</accession>
<sequence>MGSSFSNSCAKSKQKKENKSNMISPEQMQNKESSNLTQKLDNNIQDMNTPQQNLSINNKQEETIVPTSPKTQKTQEEKQVCNISNEIQLEKAAPVTPQINLEEEQFKKENSDAYFTREQYIKVQQYLVNEETQLKEQIELENQMGKQKWIPGKTDDKILGKGTFGTVVLGHNKNTGEIVAVKLIETQYDRKQKYKSIIDEVKILKQMRHKNIVRYYGIQEHKAKDHIGIVCEYVSGGSLWRLIQKFGKFSEPLIRKYTTDILYGLQYLHYHGITHRDIKGANILVDSDGVCKLADFGLAKSISQEIDEGQLKLPQGTPNWMAPEVCRSGTCNSRFSDIWSLGCTVYEMITGKPPFSNFLAETIILRVGLLKQPPQFLENLQISEKLSDFLLHCFQIKPEERWNVDQLLQHPFIVDTDIEKNEKSSTLTRKRNASIKKQYKKNSSSSSSGDNIVNALQEQPSKHELFINQQQQLSQQQQIVQQNQQQIVQQNQQSNLTTTFTVNVKNNQNKRDSLRTILEESNQQYSGQEDNTETNIRIKSPSLFYEEYSFQDNNPKDPSIQSIEGQKLSVFYNPDQTNSSIQAKQNIVKEGLENQLYTNSDQKSKGQKYKPVNSNAFLKDDIEEDQENQQQLPNDNFQTSQNNGLQDGLLKQQQQQIYNNTFNINANKIDEVDGEDDEENQDSPEKKNKKFQYQQQDQNIPRNQTRSNSKVRIPSKNNIKTKETDEYEEEENDMLNSKCLRGIPTERKYDEIVDVKINAVFEHNISNLYKQNSNFIVGSKSNQFEFQMPVYEDYQESSLPSPQKKSQ</sequence>
<feature type="binding site" evidence="6">
    <location>
        <position position="182"/>
    </location>
    <ligand>
        <name>ATP</name>
        <dbReference type="ChEBI" id="CHEBI:30616"/>
    </ligand>
</feature>
<dbReference type="CDD" id="cd06606">
    <property type="entry name" value="STKc_MAPKKK"/>
    <property type="match status" value="1"/>
</dbReference>
<dbReference type="EMBL" id="GG662740">
    <property type="protein sequence ID" value="EAR92961.2"/>
    <property type="molecule type" value="Genomic_DNA"/>
</dbReference>
<dbReference type="Pfam" id="PF00069">
    <property type="entry name" value="Pkinase"/>
    <property type="match status" value="1"/>
</dbReference>
<dbReference type="AlphaFoldDB" id="I7LUF7"/>
<dbReference type="eggNOG" id="KOG0198">
    <property type="taxonomic scope" value="Eukaryota"/>
</dbReference>
<dbReference type="PANTHER" id="PTHR11584:SF369">
    <property type="entry name" value="MITOGEN-ACTIVATED PROTEIN KINASE KINASE KINASE 19-RELATED"/>
    <property type="match status" value="1"/>
</dbReference>
<keyword evidence="2" id="KW-0808">Transferase</keyword>
<dbReference type="GeneID" id="7834561"/>
<keyword evidence="7" id="KW-0175">Coiled coil</keyword>
<dbReference type="RefSeq" id="XP_001013206.2">
    <property type="nucleotide sequence ID" value="XM_001013206.2"/>
</dbReference>
<keyword evidence="11" id="KW-1185">Reference proteome</keyword>
<keyword evidence="5 6" id="KW-0067">ATP-binding</keyword>
<evidence type="ECO:0000256" key="6">
    <source>
        <dbReference type="PROSITE-ProRule" id="PRU10141"/>
    </source>
</evidence>
<evidence type="ECO:0000313" key="10">
    <source>
        <dbReference type="EMBL" id="EAR92961.2"/>
    </source>
</evidence>
<evidence type="ECO:0000256" key="1">
    <source>
        <dbReference type="ARBA" id="ARBA00022527"/>
    </source>
</evidence>
<evidence type="ECO:0000256" key="7">
    <source>
        <dbReference type="SAM" id="Coils"/>
    </source>
</evidence>
<gene>
    <name evidence="10" type="ORF">TTHERM_00295740</name>
</gene>
<feature type="region of interest" description="Disordered" evidence="8">
    <location>
        <begin position="432"/>
        <end position="452"/>
    </location>
</feature>
<dbReference type="InterPro" id="IPR000719">
    <property type="entry name" value="Prot_kinase_dom"/>
</dbReference>
<reference evidence="11" key="1">
    <citation type="journal article" date="2006" name="PLoS Biol.">
        <title>Macronuclear genome sequence of the ciliate Tetrahymena thermophila, a model eukaryote.</title>
        <authorList>
            <person name="Eisen J.A."/>
            <person name="Coyne R.S."/>
            <person name="Wu M."/>
            <person name="Wu D."/>
            <person name="Thiagarajan M."/>
            <person name="Wortman J.R."/>
            <person name="Badger J.H."/>
            <person name="Ren Q."/>
            <person name="Amedeo P."/>
            <person name="Jones K.M."/>
            <person name="Tallon L.J."/>
            <person name="Delcher A.L."/>
            <person name="Salzberg S.L."/>
            <person name="Silva J.C."/>
            <person name="Haas B.J."/>
            <person name="Majoros W.H."/>
            <person name="Farzad M."/>
            <person name="Carlton J.M."/>
            <person name="Smith R.K. Jr."/>
            <person name="Garg J."/>
            <person name="Pearlman R.E."/>
            <person name="Karrer K.M."/>
            <person name="Sun L."/>
            <person name="Manning G."/>
            <person name="Elde N.C."/>
            <person name="Turkewitz A.P."/>
            <person name="Asai D.J."/>
            <person name="Wilkes D.E."/>
            <person name="Wang Y."/>
            <person name="Cai H."/>
            <person name="Collins K."/>
            <person name="Stewart B.A."/>
            <person name="Lee S.R."/>
            <person name="Wilamowska K."/>
            <person name="Weinberg Z."/>
            <person name="Ruzzo W.L."/>
            <person name="Wloga D."/>
            <person name="Gaertig J."/>
            <person name="Frankel J."/>
            <person name="Tsao C.-C."/>
            <person name="Gorovsky M.A."/>
            <person name="Keeling P.J."/>
            <person name="Waller R.F."/>
            <person name="Patron N.J."/>
            <person name="Cherry J.M."/>
            <person name="Stover N.A."/>
            <person name="Krieger C.J."/>
            <person name="del Toro C."/>
            <person name="Ryder H.F."/>
            <person name="Williamson S.C."/>
            <person name="Barbeau R.A."/>
            <person name="Hamilton E.P."/>
            <person name="Orias E."/>
        </authorList>
    </citation>
    <scope>NUCLEOTIDE SEQUENCE [LARGE SCALE GENOMIC DNA]</scope>
    <source>
        <strain evidence="11">SB210</strain>
    </source>
</reference>
<feature type="region of interest" description="Disordered" evidence="8">
    <location>
        <begin position="669"/>
        <end position="733"/>
    </location>
</feature>
<feature type="compositionally biased region" description="Polar residues" evidence="8">
    <location>
        <begin position="1"/>
        <end position="11"/>
    </location>
</feature>
<dbReference type="Gene3D" id="1.10.510.10">
    <property type="entry name" value="Transferase(Phosphotransferase) domain 1"/>
    <property type="match status" value="1"/>
</dbReference>
<dbReference type="SUPFAM" id="SSF56112">
    <property type="entry name" value="Protein kinase-like (PK-like)"/>
    <property type="match status" value="1"/>
</dbReference>
<protein>
    <submittedName>
        <fullName evidence="10">Cyclin-dependent kinase-like Serine/Threonine kinase family protein</fullName>
    </submittedName>
</protein>
<feature type="compositionally biased region" description="Polar residues" evidence="8">
    <location>
        <begin position="20"/>
        <end position="54"/>
    </location>
</feature>
<evidence type="ECO:0000256" key="5">
    <source>
        <dbReference type="ARBA" id="ARBA00022840"/>
    </source>
</evidence>
<dbReference type="OrthoDB" id="285405at2759"/>
<dbReference type="GO" id="GO:0004674">
    <property type="term" value="F:protein serine/threonine kinase activity"/>
    <property type="evidence" value="ECO:0007669"/>
    <property type="project" value="UniProtKB-KW"/>
</dbReference>
<evidence type="ECO:0000313" key="11">
    <source>
        <dbReference type="Proteomes" id="UP000009168"/>
    </source>
</evidence>
<dbReference type="InParanoid" id="I7LUF7"/>
<dbReference type="InterPro" id="IPR008271">
    <property type="entry name" value="Ser/Thr_kinase_AS"/>
</dbReference>
<feature type="region of interest" description="Disordered" evidence="8">
    <location>
        <begin position="624"/>
        <end position="644"/>
    </location>
</feature>
<dbReference type="KEGG" id="tet:TTHERM_00295740"/>
<proteinExistence type="predicted"/>
<organism evidence="10 11">
    <name type="scientific">Tetrahymena thermophila (strain SB210)</name>
    <dbReference type="NCBI Taxonomy" id="312017"/>
    <lineage>
        <taxon>Eukaryota</taxon>
        <taxon>Sar</taxon>
        <taxon>Alveolata</taxon>
        <taxon>Ciliophora</taxon>
        <taxon>Intramacronucleata</taxon>
        <taxon>Oligohymenophorea</taxon>
        <taxon>Hymenostomatida</taxon>
        <taxon>Tetrahymenina</taxon>
        <taxon>Tetrahymenidae</taxon>
        <taxon>Tetrahymena</taxon>
    </lineage>
</organism>
<dbReference type="InterPro" id="IPR017441">
    <property type="entry name" value="Protein_kinase_ATP_BS"/>
</dbReference>
<feature type="compositionally biased region" description="Acidic residues" evidence="8">
    <location>
        <begin position="672"/>
        <end position="682"/>
    </location>
</feature>
<keyword evidence="3 6" id="KW-0547">Nucleotide-binding</keyword>
<dbReference type="PROSITE" id="PS00107">
    <property type="entry name" value="PROTEIN_KINASE_ATP"/>
    <property type="match status" value="1"/>
</dbReference>
<feature type="coiled-coil region" evidence="7">
    <location>
        <begin position="473"/>
        <end position="524"/>
    </location>
</feature>
<dbReference type="GO" id="GO:0005524">
    <property type="term" value="F:ATP binding"/>
    <property type="evidence" value="ECO:0007669"/>
    <property type="project" value="UniProtKB-UniRule"/>
</dbReference>
<feature type="compositionally biased region" description="Polar residues" evidence="8">
    <location>
        <begin position="691"/>
        <end position="718"/>
    </location>
</feature>